<reference evidence="1 2" key="1">
    <citation type="journal article" date="2022" name="Hortic Res">
        <title>A haplotype resolved chromosomal level avocado genome allows analysis of novel avocado genes.</title>
        <authorList>
            <person name="Nath O."/>
            <person name="Fletcher S.J."/>
            <person name="Hayward A."/>
            <person name="Shaw L.M."/>
            <person name="Masouleh A.K."/>
            <person name="Furtado A."/>
            <person name="Henry R.J."/>
            <person name="Mitter N."/>
        </authorList>
    </citation>
    <scope>NUCLEOTIDE SEQUENCE [LARGE SCALE GENOMIC DNA]</scope>
    <source>
        <strain evidence="2">cv. Hass</strain>
    </source>
</reference>
<name>A0ACC2LKB4_PERAE</name>
<dbReference type="EMBL" id="CM056816">
    <property type="protein sequence ID" value="KAJ8633862.1"/>
    <property type="molecule type" value="Genomic_DNA"/>
</dbReference>
<evidence type="ECO:0000313" key="1">
    <source>
        <dbReference type="EMBL" id="KAJ8633862.1"/>
    </source>
</evidence>
<evidence type="ECO:0000313" key="2">
    <source>
        <dbReference type="Proteomes" id="UP001234297"/>
    </source>
</evidence>
<protein>
    <submittedName>
        <fullName evidence="1">Uncharacterized protein</fullName>
    </submittedName>
</protein>
<proteinExistence type="predicted"/>
<dbReference type="Proteomes" id="UP001234297">
    <property type="component" value="Chromosome 8"/>
</dbReference>
<keyword evidence="2" id="KW-1185">Reference proteome</keyword>
<sequence length="414" mass="46607">MRSALASLLASLLASVTAFVFAIYLLGVLMLGLMCFFMLFLMLVILIALYFFPRVGLMILCAAIFLFLLDYFFYDDEEDLLNKDSYDSTAVFNVATRIEKIYGGKVYVGLRIPDPDSKSRVNIDMVLITKGSVMVVSVWNFTGSVDIDKDGSWVGIEDQQHKKKRHPSLVNVTKRRAVILASYLKLRGVTLPKGYLIGRVVLSDPNCRVTHAIECLPEVISFNKWSQLKPEPHLKKQNPEPEPEPAPKSGFSNWFKAAFQGGKNDTQELSEKKKKNDTQEQLKKLNDAREEMHQKLHFILSTAPMWDRLELKGNRNILGEFMKFKGKQEDTSALGNVKRSKVSRLVIQKSFGDSDGLTRRVLYAPRDYRSEGASASEQMKATVQSSTEIVFQPLNSKKMGKIKLSSIVSVSLSG</sequence>
<organism evidence="1 2">
    <name type="scientific">Persea americana</name>
    <name type="common">Avocado</name>
    <dbReference type="NCBI Taxonomy" id="3435"/>
    <lineage>
        <taxon>Eukaryota</taxon>
        <taxon>Viridiplantae</taxon>
        <taxon>Streptophyta</taxon>
        <taxon>Embryophyta</taxon>
        <taxon>Tracheophyta</taxon>
        <taxon>Spermatophyta</taxon>
        <taxon>Magnoliopsida</taxon>
        <taxon>Magnoliidae</taxon>
        <taxon>Laurales</taxon>
        <taxon>Lauraceae</taxon>
        <taxon>Persea</taxon>
    </lineage>
</organism>
<gene>
    <name evidence="1" type="ORF">MRB53_027198</name>
</gene>
<comment type="caution">
    <text evidence="1">The sequence shown here is derived from an EMBL/GenBank/DDBJ whole genome shotgun (WGS) entry which is preliminary data.</text>
</comment>
<accession>A0ACC2LKB4</accession>